<dbReference type="PROSITE" id="PS00143">
    <property type="entry name" value="INSULINASE"/>
    <property type="match status" value="1"/>
</dbReference>
<evidence type="ECO:0000313" key="7">
    <source>
        <dbReference type="EMBL" id="HED10597.1"/>
    </source>
</evidence>
<dbReference type="InterPro" id="IPR050361">
    <property type="entry name" value="MPP/UQCRC_Complex"/>
</dbReference>
<dbReference type="InterPro" id="IPR007863">
    <property type="entry name" value="Peptidase_M16_C"/>
</dbReference>
<dbReference type="PANTHER" id="PTHR11851:SF49">
    <property type="entry name" value="MITOCHONDRIAL-PROCESSING PEPTIDASE SUBUNIT ALPHA"/>
    <property type="match status" value="1"/>
</dbReference>
<dbReference type="GO" id="GO:0004222">
    <property type="term" value="F:metalloendopeptidase activity"/>
    <property type="evidence" value="ECO:0007669"/>
    <property type="project" value="InterPro"/>
</dbReference>
<organism evidence="7">
    <name type="scientific">Caldithrix abyssi</name>
    <dbReference type="NCBI Taxonomy" id="187145"/>
    <lineage>
        <taxon>Bacteria</taxon>
        <taxon>Pseudomonadati</taxon>
        <taxon>Calditrichota</taxon>
        <taxon>Calditrichia</taxon>
        <taxon>Calditrichales</taxon>
        <taxon>Calditrichaceae</taxon>
        <taxon>Caldithrix</taxon>
    </lineage>
</organism>
<proteinExistence type="inferred from homology"/>
<evidence type="ECO:0000259" key="6">
    <source>
        <dbReference type="Pfam" id="PF05193"/>
    </source>
</evidence>
<feature type="domain" description="Peptidase M16 C-terminal" evidence="6">
    <location>
        <begin position="659"/>
        <end position="838"/>
    </location>
</feature>
<dbReference type="GO" id="GO:0046872">
    <property type="term" value="F:metal ion binding"/>
    <property type="evidence" value="ECO:0007669"/>
    <property type="project" value="InterPro"/>
</dbReference>
<reference evidence="7" key="1">
    <citation type="journal article" date="2020" name="mSystems">
        <title>Genome- and Community-Level Interaction Insights into Carbon Utilization and Element Cycling Functions of Hydrothermarchaeota in Hydrothermal Sediment.</title>
        <authorList>
            <person name="Zhou Z."/>
            <person name="Liu Y."/>
            <person name="Xu W."/>
            <person name="Pan J."/>
            <person name="Luo Z.H."/>
            <person name="Li M."/>
        </authorList>
    </citation>
    <scope>NUCLEOTIDE SEQUENCE [LARGE SCALE GENOMIC DNA]</scope>
    <source>
        <strain evidence="7">HyVt-456</strain>
    </source>
</reference>
<feature type="domain" description="Peptidase M16 N-terminal" evidence="5">
    <location>
        <begin position="44"/>
        <end position="191"/>
    </location>
</feature>
<evidence type="ECO:0000256" key="3">
    <source>
        <dbReference type="RuleBase" id="RU004447"/>
    </source>
</evidence>
<dbReference type="InterPro" id="IPR011765">
    <property type="entry name" value="Pept_M16_N"/>
</dbReference>
<dbReference type="PANTHER" id="PTHR11851">
    <property type="entry name" value="METALLOPROTEASE"/>
    <property type="match status" value="1"/>
</dbReference>
<feature type="domain" description="Peptidase M16 C-terminal" evidence="6">
    <location>
        <begin position="199"/>
        <end position="376"/>
    </location>
</feature>
<gene>
    <name evidence="7" type="ORF">ENJ10_07895</name>
</gene>
<protein>
    <submittedName>
        <fullName evidence="7">Insulinase family protein</fullName>
    </submittedName>
</protein>
<evidence type="ECO:0000256" key="2">
    <source>
        <dbReference type="ARBA" id="ARBA00007261"/>
    </source>
</evidence>
<dbReference type="SUPFAM" id="SSF63411">
    <property type="entry name" value="LuxS/MPP-like metallohydrolase"/>
    <property type="match status" value="4"/>
</dbReference>
<dbReference type="Pfam" id="PF00675">
    <property type="entry name" value="Peptidase_M16"/>
    <property type="match status" value="2"/>
</dbReference>
<comment type="cofactor">
    <cofactor evidence="1">
        <name>Zn(2+)</name>
        <dbReference type="ChEBI" id="CHEBI:29105"/>
    </cofactor>
</comment>
<evidence type="ECO:0000256" key="4">
    <source>
        <dbReference type="SAM" id="MobiDB-lite"/>
    </source>
</evidence>
<comment type="caution">
    <text evidence="7">The sequence shown here is derived from an EMBL/GenBank/DDBJ whole genome shotgun (WGS) entry which is preliminary data.</text>
</comment>
<dbReference type="Gene3D" id="3.30.830.10">
    <property type="entry name" value="Metalloenzyme, LuxS/M16 peptidase-like"/>
    <property type="match status" value="4"/>
</dbReference>
<accession>A0A7V1LN81</accession>
<dbReference type="Pfam" id="PF05193">
    <property type="entry name" value="Peptidase_M16_C"/>
    <property type="match status" value="2"/>
</dbReference>
<feature type="region of interest" description="Disordered" evidence="4">
    <location>
        <begin position="469"/>
        <end position="490"/>
    </location>
</feature>
<dbReference type="GO" id="GO:0006508">
    <property type="term" value="P:proteolysis"/>
    <property type="evidence" value="ECO:0007669"/>
    <property type="project" value="InterPro"/>
</dbReference>
<name>A0A7V1LN81_CALAY</name>
<evidence type="ECO:0000259" key="5">
    <source>
        <dbReference type="Pfam" id="PF00675"/>
    </source>
</evidence>
<dbReference type="Proteomes" id="UP000886005">
    <property type="component" value="Unassembled WGS sequence"/>
</dbReference>
<dbReference type="InterPro" id="IPR001431">
    <property type="entry name" value="Pept_M16_Zn_BS"/>
</dbReference>
<dbReference type="InterPro" id="IPR011249">
    <property type="entry name" value="Metalloenz_LuxS/M16"/>
</dbReference>
<feature type="domain" description="Peptidase M16 N-terminal" evidence="5">
    <location>
        <begin position="536"/>
        <end position="613"/>
    </location>
</feature>
<comment type="similarity">
    <text evidence="2 3">Belongs to the peptidase M16 family.</text>
</comment>
<evidence type="ECO:0000256" key="1">
    <source>
        <dbReference type="ARBA" id="ARBA00001947"/>
    </source>
</evidence>
<dbReference type="EMBL" id="DRLD01000218">
    <property type="protein sequence ID" value="HED10597.1"/>
    <property type="molecule type" value="Genomic_DNA"/>
</dbReference>
<sequence>MTRILFLLTFLTTMVWATMPEGYSKGRQAGGIQEYTLDSNGLTVLLMEDHSAPVLTFMVTYRVGSRNEVTGTTGSTHLLEHLMFKGTPKYNKDNGGHIDNVLGNIGARLNATTWLDRTNYFESIPSEYLETAIDIESDRMRNLLLRKEDKDAEMTVVRNEFERGENSPFSALNKSIWATAFQAFPYHHSTIGWRSDIENVTIPQLREFYDTFYWPNNATVTVIGDFDEENALNLIKKYYGKIPASPKPIPQLYTTEPKQEGPRRVVVKRPGQLGVVAVAWKVPEGTHKDSYALNVLDKILSSGKSSRYYKALQDKNKTVNNFNFYAQLQYPGLFATYAFLAPGATHEEVEEIILKEIDSIKTNGVSAEEVQRAINQVEAETAFGRDGSFYIAAQLNEAIATGDWTLYTSYADNIKKVTPRDVQEVANKYFNEDQSTTGYFIPKKPGGASARAGAAHRLDDQGIYHYRPPMAGPEASLNAPPMAPMPEGKSSIAKNIRRSTIQGIDVILAPTGVKNVVTFNASLPLGDILNTDNSMLADITGRMLDKGTLKHDKFALAGILENMGARLNFDVGTYTLTISGRCLTKDVDKVIGLLAEELRQPAFDPAELEKLKKQRVGNLKRMLEDTGTQARDELTRLLYPKGHPNYGEKIETLIEDTEKITVDQVKDFYTRHYGPRGMIFVAAGDVKNAGLEKAIENSFNGWKGGTERPVIDMKPKAVKAGFHAVTMEGKTSTSMFMGLPTGLKRTDKDYLPFYLGNTILGTGFAGRLMSIIRDDEGLTYGIYSAHAGDIYNGGYWYITATFAPDLLEKGMNSTNRELKRWAEKGVTAEELANVKKRLAGRYKVGLATSAGMARQILSFIQRGLDLSYMDQYPSLIQAVTLEQVNKVIKKYIDPDKVVTVVAGSIDKDGKPLSSK</sequence>
<dbReference type="AlphaFoldDB" id="A0A7V1LN81"/>